<name>A0ABP9HC86_9FLAO</name>
<sequence>MKFYFKNHLKLFILTFSVSLIIVNCEKDENPIIQENIGDKSVTEISFDDLQNKIGRNNTFSKTITTFKNKNKSSISNKSKTTTDNFEVGTDLVMMVENQNYVHYTLKLLKTDDQPTNEFYNLIFIQDKATDNISSKIIKYIPTAKWLLDTNLPYSGYVELVQNVLFTLDDLTDKGIQSKGSNGSCITDISGGWICEKNNNHSPADCKTEANPNGKCHACGAKYVVKVEYGQCPKTEFDLNEPTGGVTVDLEEETDPNTPGGDVGETNGSNNTETIILTPCKGDAETDINGNCIKVSNEKEISNCKETSNEEINAYYTTTSPFNVDLSDITNCDNIDTSNVEENQKFMCIYNKLTQSPKFKNLFIDTFGESKNLNVAFKVSDTISDNGRCIPGTLITNPINGQILSANIEILINEDILKFNSAISVAKTILHESIHAYLMVKQYGCNQSTPFENMGDEELGELLNEYFLECAHLQGQHEFMFNFMIPTMSGILADIKDDLIPFHHQTQAEDEFFINEDNPAAYPDGSYKQDTPWSWNEFYKYLSMAGLHNSSAFHLEILPENSPAYENYIRYSDEYGKRAFEKNCLD</sequence>
<comment type="caution">
    <text evidence="2">The sequence shown here is derived from an EMBL/GenBank/DDBJ whole genome shotgun (WGS) entry which is preliminary data.</text>
</comment>
<gene>
    <name evidence="2" type="ORF">GCM10023315_15740</name>
</gene>
<keyword evidence="3" id="KW-1185">Reference proteome</keyword>
<evidence type="ECO:0000313" key="3">
    <source>
        <dbReference type="Proteomes" id="UP001501692"/>
    </source>
</evidence>
<dbReference type="EMBL" id="BAABJK010000004">
    <property type="protein sequence ID" value="GAA4967195.1"/>
    <property type="molecule type" value="Genomic_DNA"/>
</dbReference>
<dbReference type="Proteomes" id="UP001501692">
    <property type="component" value="Unassembled WGS sequence"/>
</dbReference>
<proteinExistence type="predicted"/>
<organism evidence="2 3">
    <name type="scientific">Algibacter aquimarinus</name>
    <dbReference type="NCBI Taxonomy" id="1136748"/>
    <lineage>
        <taxon>Bacteria</taxon>
        <taxon>Pseudomonadati</taxon>
        <taxon>Bacteroidota</taxon>
        <taxon>Flavobacteriia</taxon>
        <taxon>Flavobacteriales</taxon>
        <taxon>Flavobacteriaceae</taxon>
        <taxon>Algibacter</taxon>
    </lineage>
</organism>
<evidence type="ECO:0000313" key="2">
    <source>
        <dbReference type="EMBL" id="GAA4967195.1"/>
    </source>
</evidence>
<feature type="region of interest" description="Disordered" evidence="1">
    <location>
        <begin position="243"/>
        <end position="272"/>
    </location>
</feature>
<reference evidence="3" key="1">
    <citation type="journal article" date="2019" name="Int. J. Syst. Evol. Microbiol.">
        <title>The Global Catalogue of Microorganisms (GCM) 10K type strain sequencing project: providing services to taxonomists for standard genome sequencing and annotation.</title>
        <authorList>
            <consortium name="The Broad Institute Genomics Platform"/>
            <consortium name="The Broad Institute Genome Sequencing Center for Infectious Disease"/>
            <person name="Wu L."/>
            <person name="Ma J."/>
        </authorList>
    </citation>
    <scope>NUCLEOTIDE SEQUENCE [LARGE SCALE GENOMIC DNA]</scope>
    <source>
        <strain evidence="3">JCM 18287</strain>
    </source>
</reference>
<evidence type="ECO:0000256" key="1">
    <source>
        <dbReference type="SAM" id="MobiDB-lite"/>
    </source>
</evidence>
<dbReference type="RefSeq" id="WP_345166718.1">
    <property type="nucleotide sequence ID" value="NZ_BAABJK010000004.1"/>
</dbReference>
<protein>
    <recommendedName>
        <fullName evidence="4">SprT-like domain-containing protein</fullName>
    </recommendedName>
</protein>
<evidence type="ECO:0008006" key="4">
    <source>
        <dbReference type="Google" id="ProtNLM"/>
    </source>
</evidence>
<accession>A0ABP9HC86</accession>